<dbReference type="Pfam" id="PF13813">
    <property type="entry name" value="MBOAT_2"/>
    <property type="match status" value="1"/>
</dbReference>
<evidence type="ECO:0000259" key="9">
    <source>
        <dbReference type="Pfam" id="PF13813"/>
    </source>
</evidence>
<evidence type="ECO:0000256" key="7">
    <source>
        <dbReference type="ARBA" id="ARBA00023136"/>
    </source>
</evidence>
<comment type="similarity">
    <text evidence="3">Belongs to the wax synthase family.</text>
</comment>
<evidence type="ECO:0000256" key="5">
    <source>
        <dbReference type="ARBA" id="ARBA00022692"/>
    </source>
</evidence>
<evidence type="ECO:0000313" key="10">
    <source>
        <dbReference type="EMBL" id="CAF3518013.1"/>
    </source>
</evidence>
<keyword evidence="5 8" id="KW-0812">Transmembrane</keyword>
<dbReference type="EMBL" id="CAJOBQ010002679">
    <property type="protein sequence ID" value="CAF4573614.1"/>
    <property type="molecule type" value="Genomic_DNA"/>
</dbReference>
<sequence length="164" mass="18315">MRIITRDKYTFQSLNNFPFSSRSLREFWGCRYNLIIGRILHQSIFQPLNSYMSSRSAVALITFIISGLLHIHIAIVVLNDVSSALSTFACFVLNGIACCIEGFLPNKLPPILGWLITHCVLLITAPMCIGSFARDQSVFFAIDALSSCVDQWILALPSPKMCPK</sequence>
<name>A0A818ID79_9BILA</name>
<evidence type="ECO:0000313" key="14">
    <source>
        <dbReference type="Proteomes" id="UP000663833"/>
    </source>
</evidence>
<dbReference type="Proteomes" id="UP000663833">
    <property type="component" value="Unassembled WGS sequence"/>
</dbReference>
<comment type="pathway">
    <text evidence="2">Secondary metabolite biosynthesis.</text>
</comment>
<evidence type="ECO:0000256" key="2">
    <source>
        <dbReference type="ARBA" id="ARBA00005179"/>
    </source>
</evidence>
<comment type="caution">
    <text evidence="10">The sequence shown here is derived from an EMBL/GenBank/DDBJ whole genome shotgun (WGS) entry which is preliminary data.</text>
</comment>
<keyword evidence="4" id="KW-0808">Transferase</keyword>
<evidence type="ECO:0000256" key="3">
    <source>
        <dbReference type="ARBA" id="ARBA00007282"/>
    </source>
</evidence>
<evidence type="ECO:0000313" key="11">
    <source>
        <dbReference type="EMBL" id="CAF3684780.1"/>
    </source>
</evidence>
<feature type="transmembrane region" description="Helical" evidence="8">
    <location>
        <begin position="84"/>
        <end position="104"/>
    </location>
</feature>
<accession>A0A818ID79</accession>
<dbReference type="GO" id="GO:0016020">
    <property type="term" value="C:membrane"/>
    <property type="evidence" value="ECO:0007669"/>
    <property type="project" value="UniProtKB-SubCell"/>
</dbReference>
<dbReference type="EMBL" id="CAJOBO010002757">
    <property type="protein sequence ID" value="CAF4466765.1"/>
    <property type="molecule type" value="Genomic_DNA"/>
</dbReference>
<proteinExistence type="inferred from homology"/>
<dbReference type="Proteomes" id="UP000663862">
    <property type="component" value="Unassembled WGS sequence"/>
</dbReference>
<dbReference type="GO" id="GO:0006629">
    <property type="term" value="P:lipid metabolic process"/>
    <property type="evidence" value="ECO:0007669"/>
    <property type="project" value="InterPro"/>
</dbReference>
<feature type="transmembrane region" description="Helical" evidence="8">
    <location>
        <begin position="111"/>
        <end position="132"/>
    </location>
</feature>
<evidence type="ECO:0000256" key="4">
    <source>
        <dbReference type="ARBA" id="ARBA00022679"/>
    </source>
</evidence>
<keyword evidence="6 8" id="KW-1133">Transmembrane helix</keyword>
<dbReference type="InterPro" id="IPR044851">
    <property type="entry name" value="Wax_synthase"/>
</dbReference>
<dbReference type="EMBL" id="CAJNYU010003586">
    <property type="protein sequence ID" value="CAF3684780.1"/>
    <property type="molecule type" value="Genomic_DNA"/>
</dbReference>
<feature type="transmembrane region" description="Helical" evidence="8">
    <location>
        <begin position="57"/>
        <end position="78"/>
    </location>
</feature>
<dbReference type="PANTHER" id="PTHR31595:SF57">
    <property type="entry name" value="OS04G0481900 PROTEIN"/>
    <property type="match status" value="1"/>
</dbReference>
<gene>
    <name evidence="11" type="ORF">FME351_LOCUS26623</name>
    <name evidence="12" type="ORF">HFQ381_LOCUS25111</name>
    <name evidence="10" type="ORF">LUA448_LOCUS26266</name>
    <name evidence="13" type="ORF">TSG867_LOCUS26121</name>
</gene>
<dbReference type="PANTHER" id="PTHR31595">
    <property type="entry name" value="LONG-CHAIN-ALCOHOL O-FATTY-ACYLTRANSFERASE 3-RELATED"/>
    <property type="match status" value="1"/>
</dbReference>
<dbReference type="EMBL" id="CAJNYD010003549">
    <property type="protein sequence ID" value="CAF3518013.1"/>
    <property type="molecule type" value="Genomic_DNA"/>
</dbReference>
<reference evidence="10" key="1">
    <citation type="submission" date="2021-02" db="EMBL/GenBank/DDBJ databases">
        <authorList>
            <person name="Nowell W R."/>
        </authorList>
    </citation>
    <scope>NUCLEOTIDE SEQUENCE</scope>
</reference>
<dbReference type="Proteomes" id="UP000663869">
    <property type="component" value="Unassembled WGS sequence"/>
</dbReference>
<keyword evidence="7 8" id="KW-0472">Membrane</keyword>
<feature type="domain" description="Wax synthase" evidence="9">
    <location>
        <begin position="16"/>
        <end position="92"/>
    </location>
</feature>
<protein>
    <recommendedName>
        <fullName evidence="9">Wax synthase domain-containing protein</fullName>
    </recommendedName>
</protein>
<dbReference type="GO" id="GO:0008374">
    <property type="term" value="F:O-acyltransferase activity"/>
    <property type="evidence" value="ECO:0007669"/>
    <property type="project" value="InterPro"/>
</dbReference>
<evidence type="ECO:0000313" key="13">
    <source>
        <dbReference type="EMBL" id="CAF4573614.1"/>
    </source>
</evidence>
<evidence type="ECO:0000256" key="6">
    <source>
        <dbReference type="ARBA" id="ARBA00022989"/>
    </source>
</evidence>
<evidence type="ECO:0000256" key="8">
    <source>
        <dbReference type="SAM" id="Phobius"/>
    </source>
</evidence>
<dbReference type="Proteomes" id="UP000663851">
    <property type="component" value="Unassembled WGS sequence"/>
</dbReference>
<dbReference type="InterPro" id="IPR032805">
    <property type="entry name" value="Wax_synthase_dom"/>
</dbReference>
<organism evidence="10 14">
    <name type="scientific">Rotaria socialis</name>
    <dbReference type="NCBI Taxonomy" id="392032"/>
    <lineage>
        <taxon>Eukaryota</taxon>
        <taxon>Metazoa</taxon>
        <taxon>Spiralia</taxon>
        <taxon>Gnathifera</taxon>
        <taxon>Rotifera</taxon>
        <taxon>Eurotatoria</taxon>
        <taxon>Bdelloidea</taxon>
        <taxon>Philodinida</taxon>
        <taxon>Philodinidae</taxon>
        <taxon>Rotaria</taxon>
    </lineage>
</organism>
<comment type="subcellular location">
    <subcellularLocation>
        <location evidence="1">Membrane</location>
        <topology evidence="1">Multi-pass membrane protein</topology>
    </subcellularLocation>
</comment>
<evidence type="ECO:0000313" key="12">
    <source>
        <dbReference type="EMBL" id="CAF4466765.1"/>
    </source>
</evidence>
<evidence type="ECO:0000256" key="1">
    <source>
        <dbReference type="ARBA" id="ARBA00004141"/>
    </source>
</evidence>
<dbReference type="AlphaFoldDB" id="A0A818ID79"/>